<feature type="chain" id="PRO_5045424194" description="DUF2846 domain-containing protein" evidence="1">
    <location>
        <begin position="19"/>
        <end position="154"/>
    </location>
</feature>
<dbReference type="Proteomes" id="UP000271137">
    <property type="component" value="Unassembled WGS sequence"/>
</dbReference>
<reference evidence="2 3" key="1">
    <citation type="submission" date="2018-12" db="EMBL/GenBank/DDBJ databases">
        <title>The genome sequences of strain 502.</title>
        <authorList>
            <person name="Gao J."/>
            <person name="Sun J."/>
        </authorList>
    </citation>
    <scope>NUCLEOTIDE SEQUENCE [LARGE SCALE GENOMIC DNA]</scope>
    <source>
        <strain evidence="2 3">502</strain>
    </source>
</reference>
<name>A0ABX9ZWG4_9BURK</name>
<proteinExistence type="predicted"/>
<sequence>MKLKWIFLALPIFLVACAAPSGKPKPQSWVSDSKNGELVIYRPGSFVFGARNVYFYVDGVEVASLGSGTYSLIKLPPGAYRLSQKWDWDMMIKDIEIEINVPSKERTYVRLSQLGGEFYGGVLHTTWQLGSVPTDEGLSEIKGLEARAPSNTSQ</sequence>
<keyword evidence="1" id="KW-0732">Signal</keyword>
<evidence type="ECO:0000313" key="3">
    <source>
        <dbReference type="Proteomes" id="UP000271137"/>
    </source>
</evidence>
<dbReference type="PROSITE" id="PS51257">
    <property type="entry name" value="PROKAR_LIPOPROTEIN"/>
    <property type="match status" value="1"/>
</dbReference>
<comment type="caution">
    <text evidence="2">The sequence shown here is derived from an EMBL/GenBank/DDBJ whole genome shotgun (WGS) entry which is preliminary data.</text>
</comment>
<organism evidence="2 3">
    <name type="scientific">Variovorax beijingensis</name>
    <dbReference type="NCBI Taxonomy" id="2496117"/>
    <lineage>
        <taxon>Bacteria</taxon>
        <taxon>Pseudomonadati</taxon>
        <taxon>Pseudomonadota</taxon>
        <taxon>Betaproteobacteria</taxon>
        <taxon>Burkholderiales</taxon>
        <taxon>Comamonadaceae</taxon>
        <taxon>Variovorax</taxon>
    </lineage>
</organism>
<evidence type="ECO:0000256" key="1">
    <source>
        <dbReference type="SAM" id="SignalP"/>
    </source>
</evidence>
<protein>
    <recommendedName>
        <fullName evidence="4">DUF2846 domain-containing protein</fullName>
    </recommendedName>
</protein>
<accession>A0ABX9ZWG4</accession>
<evidence type="ECO:0000313" key="2">
    <source>
        <dbReference type="EMBL" id="RSZ24077.1"/>
    </source>
</evidence>
<gene>
    <name evidence="2" type="ORF">EJO66_32185</name>
</gene>
<dbReference type="RefSeq" id="WP_125967249.1">
    <property type="nucleotide sequence ID" value="NZ_RXFQ01000052.1"/>
</dbReference>
<feature type="signal peptide" evidence="1">
    <location>
        <begin position="1"/>
        <end position="18"/>
    </location>
</feature>
<dbReference type="EMBL" id="RXFQ01000052">
    <property type="protein sequence ID" value="RSZ24077.1"/>
    <property type="molecule type" value="Genomic_DNA"/>
</dbReference>
<evidence type="ECO:0008006" key="4">
    <source>
        <dbReference type="Google" id="ProtNLM"/>
    </source>
</evidence>
<dbReference type="GeneID" id="99716114"/>
<keyword evidence="3" id="KW-1185">Reference proteome</keyword>